<proteinExistence type="predicted"/>
<evidence type="ECO:0000256" key="1">
    <source>
        <dbReference type="SAM" id="MobiDB-lite"/>
    </source>
</evidence>
<feature type="region of interest" description="Disordered" evidence="1">
    <location>
        <begin position="54"/>
        <end position="80"/>
    </location>
</feature>
<dbReference type="WBParaSite" id="MBELARI_LOCUS3481">
    <property type="protein sequence ID" value="MBELARI_LOCUS3481"/>
    <property type="gene ID" value="MBELARI_LOCUS3481"/>
</dbReference>
<keyword evidence="2" id="KW-1185">Reference proteome</keyword>
<reference evidence="3 4" key="1">
    <citation type="submission" date="2024-02" db="UniProtKB">
        <authorList>
            <consortium name="WormBaseParasite"/>
        </authorList>
    </citation>
    <scope>IDENTIFICATION</scope>
</reference>
<organism evidence="2 3">
    <name type="scientific">Mesorhabditis belari</name>
    <dbReference type="NCBI Taxonomy" id="2138241"/>
    <lineage>
        <taxon>Eukaryota</taxon>
        <taxon>Metazoa</taxon>
        <taxon>Ecdysozoa</taxon>
        <taxon>Nematoda</taxon>
        <taxon>Chromadorea</taxon>
        <taxon>Rhabditida</taxon>
        <taxon>Rhabditina</taxon>
        <taxon>Rhabditomorpha</taxon>
        <taxon>Rhabditoidea</taxon>
        <taxon>Rhabditidae</taxon>
        <taxon>Mesorhabditinae</taxon>
        <taxon>Mesorhabditis</taxon>
    </lineage>
</organism>
<accession>A0AAF3F9F9</accession>
<evidence type="ECO:0000313" key="4">
    <source>
        <dbReference type="WBParaSite" id="MBELARI_LOCUS3481"/>
    </source>
</evidence>
<evidence type="ECO:0000313" key="2">
    <source>
        <dbReference type="Proteomes" id="UP000887575"/>
    </source>
</evidence>
<dbReference type="AlphaFoldDB" id="A0AAF3F9F9"/>
<sequence length="80" mass="8875">MPGRYLSTRDKEKFCGSARKRNSEERCIHGTRREAGTSGRIAQIDVHGARRAAVQSGRITPRDCNGESEAQSDQTELTIL</sequence>
<dbReference type="WBParaSite" id="MBELARI_LOCUS3476">
    <property type="protein sequence ID" value="MBELARI_LOCUS3476"/>
    <property type="gene ID" value="MBELARI_LOCUS3476"/>
</dbReference>
<feature type="compositionally biased region" description="Polar residues" evidence="1">
    <location>
        <begin position="68"/>
        <end position="80"/>
    </location>
</feature>
<evidence type="ECO:0000313" key="3">
    <source>
        <dbReference type="WBParaSite" id="MBELARI_LOCUS3476"/>
    </source>
</evidence>
<protein>
    <submittedName>
        <fullName evidence="3 4">Uncharacterized protein</fullName>
    </submittedName>
</protein>
<name>A0AAF3F9F9_9BILA</name>
<dbReference type="Proteomes" id="UP000887575">
    <property type="component" value="Unassembled WGS sequence"/>
</dbReference>